<evidence type="ECO:0000313" key="2">
    <source>
        <dbReference type="EMBL" id="GEO20282.1"/>
    </source>
</evidence>
<accession>A0A512C7T3</accession>
<reference evidence="2 3" key="1">
    <citation type="submission" date="2019-07" db="EMBL/GenBank/DDBJ databases">
        <title>Whole genome shotgun sequence of Cyclobacterium qasimii NBRC 106168.</title>
        <authorList>
            <person name="Hosoyama A."/>
            <person name="Uohara A."/>
            <person name="Ohji S."/>
            <person name="Ichikawa N."/>
        </authorList>
    </citation>
    <scope>NUCLEOTIDE SEQUENCE [LARGE SCALE GENOMIC DNA]</scope>
    <source>
        <strain evidence="2 3">NBRC 106168</strain>
    </source>
</reference>
<evidence type="ECO:0008006" key="4">
    <source>
        <dbReference type="Google" id="ProtNLM"/>
    </source>
</evidence>
<dbReference type="EMBL" id="BJYV01000002">
    <property type="protein sequence ID" value="GEO20282.1"/>
    <property type="molecule type" value="Genomic_DNA"/>
</dbReference>
<proteinExistence type="predicted"/>
<evidence type="ECO:0000313" key="3">
    <source>
        <dbReference type="Proteomes" id="UP000321301"/>
    </source>
</evidence>
<feature type="chain" id="PRO_5021830309" description="DUF3575 domain-containing protein" evidence="1">
    <location>
        <begin position="25"/>
        <end position="187"/>
    </location>
</feature>
<protein>
    <recommendedName>
        <fullName evidence="4">DUF3575 domain-containing protein</fullName>
    </recommendedName>
</protein>
<comment type="caution">
    <text evidence="2">The sequence shown here is derived from an EMBL/GenBank/DDBJ whole genome shotgun (WGS) entry which is preliminary data.</text>
</comment>
<dbReference type="RefSeq" id="WP_020891029.1">
    <property type="nucleotide sequence ID" value="NZ_BJYV01000002.1"/>
</dbReference>
<feature type="signal peptide" evidence="1">
    <location>
        <begin position="1"/>
        <end position="24"/>
    </location>
</feature>
<keyword evidence="1" id="KW-0732">Signal</keyword>
<evidence type="ECO:0000256" key="1">
    <source>
        <dbReference type="SAM" id="SignalP"/>
    </source>
</evidence>
<sequence length="187" mass="21232">MKRNTILPFLLLFVLQFAWFSALAQDEPSYKNRIGINVLGIPSQNLVASYEYSFMKNGLWLGIEHKLNQLSDDKDQQVNSLALEYRYYLFAKDKVADGLFAGLYTKYRWGEESTTTGASILHEYQAIFTGLNAGYRYNYKRLALSAFVGYGLPLWTTASTIPNGASHELNENYKKDLRLGLTVGLAF</sequence>
<organism evidence="2 3">
    <name type="scientific">Cyclobacterium qasimii</name>
    <dbReference type="NCBI Taxonomy" id="1350429"/>
    <lineage>
        <taxon>Bacteria</taxon>
        <taxon>Pseudomonadati</taxon>
        <taxon>Bacteroidota</taxon>
        <taxon>Cytophagia</taxon>
        <taxon>Cytophagales</taxon>
        <taxon>Cyclobacteriaceae</taxon>
        <taxon>Cyclobacterium</taxon>
    </lineage>
</organism>
<dbReference type="AlphaFoldDB" id="A0A512C7T3"/>
<dbReference type="Proteomes" id="UP000321301">
    <property type="component" value="Unassembled WGS sequence"/>
</dbReference>
<name>A0A512C7T3_9BACT</name>
<gene>
    <name evidence="2" type="ORF">CQA01_08160</name>
</gene>
<keyword evidence="3" id="KW-1185">Reference proteome</keyword>